<evidence type="ECO:0000256" key="3">
    <source>
        <dbReference type="ARBA" id="ARBA00022475"/>
    </source>
</evidence>
<dbReference type="Pfam" id="PF07681">
    <property type="entry name" value="DoxX"/>
    <property type="match status" value="1"/>
</dbReference>
<evidence type="ECO:0000313" key="8">
    <source>
        <dbReference type="EMBL" id="TWU24478.1"/>
    </source>
</evidence>
<dbReference type="AlphaFoldDB" id="A0A5C6CJ65"/>
<feature type="transmembrane region" description="Helical" evidence="7">
    <location>
        <begin position="12"/>
        <end position="30"/>
    </location>
</feature>
<dbReference type="EMBL" id="SJPS01000005">
    <property type="protein sequence ID" value="TWU24478.1"/>
    <property type="molecule type" value="Genomic_DNA"/>
</dbReference>
<feature type="transmembrane region" description="Helical" evidence="7">
    <location>
        <begin position="50"/>
        <end position="70"/>
    </location>
</feature>
<dbReference type="GO" id="GO:0005886">
    <property type="term" value="C:plasma membrane"/>
    <property type="evidence" value="ECO:0007669"/>
    <property type="project" value="UniProtKB-SubCell"/>
</dbReference>
<gene>
    <name evidence="8" type="ORF">Pla144_33620</name>
</gene>
<accession>A0A5C6CJ65</accession>
<evidence type="ECO:0000256" key="6">
    <source>
        <dbReference type="ARBA" id="ARBA00023136"/>
    </source>
</evidence>
<protein>
    <submittedName>
        <fullName evidence="8">DoxX</fullName>
    </submittedName>
</protein>
<dbReference type="InterPro" id="IPR032808">
    <property type="entry name" value="DoxX"/>
</dbReference>
<dbReference type="PANTHER" id="PTHR33452">
    <property type="entry name" value="OXIDOREDUCTASE CATD-RELATED"/>
    <property type="match status" value="1"/>
</dbReference>
<dbReference type="PANTHER" id="PTHR33452:SF1">
    <property type="entry name" value="INNER MEMBRANE PROTEIN YPHA-RELATED"/>
    <property type="match status" value="1"/>
</dbReference>
<keyword evidence="6 7" id="KW-0472">Membrane</keyword>
<evidence type="ECO:0000256" key="1">
    <source>
        <dbReference type="ARBA" id="ARBA00004651"/>
    </source>
</evidence>
<dbReference type="OrthoDB" id="9813193at2"/>
<name>A0A5C6CJ65_9BACT</name>
<keyword evidence="3" id="KW-1003">Cell membrane</keyword>
<dbReference type="Proteomes" id="UP000318437">
    <property type="component" value="Unassembled WGS sequence"/>
</dbReference>
<reference evidence="8 9" key="1">
    <citation type="submission" date="2019-02" db="EMBL/GenBank/DDBJ databases">
        <title>Deep-cultivation of Planctomycetes and their phenomic and genomic characterization uncovers novel biology.</title>
        <authorList>
            <person name="Wiegand S."/>
            <person name="Jogler M."/>
            <person name="Boedeker C."/>
            <person name="Pinto D."/>
            <person name="Vollmers J."/>
            <person name="Rivas-Marin E."/>
            <person name="Kohn T."/>
            <person name="Peeters S.H."/>
            <person name="Heuer A."/>
            <person name="Rast P."/>
            <person name="Oberbeckmann S."/>
            <person name="Bunk B."/>
            <person name="Jeske O."/>
            <person name="Meyerdierks A."/>
            <person name="Storesund J.E."/>
            <person name="Kallscheuer N."/>
            <person name="Luecker S."/>
            <person name="Lage O.M."/>
            <person name="Pohl T."/>
            <person name="Merkel B.J."/>
            <person name="Hornburger P."/>
            <person name="Mueller R.-W."/>
            <person name="Bruemmer F."/>
            <person name="Labrenz M."/>
            <person name="Spormann A.M."/>
            <person name="Op Den Camp H."/>
            <person name="Overmann J."/>
            <person name="Amann R."/>
            <person name="Jetten M.S.M."/>
            <person name="Mascher T."/>
            <person name="Medema M.H."/>
            <person name="Devos D.P."/>
            <person name="Kaster A.-K."/>
            <person name="Ovreas L."/>
            <person name="Rohde M."/>
            <person name="Galperin M.Y."/>
            <person name="Jogler C."/>
        </authorList>
    </citation>
    <scope>NUCLEOTIDE SEQUENCE [LARGE SCALE GENOMIC DNA]</scope>
    <source>
        <strain evidence="8 9">Pla144</strain>
    </source>
</reference>
<comment type="subcellular location">
    <subcellularLocation>
        <location evidence="1">Cell membrane</location>
        <topology evidence="1">Multi-pass membrane protein</topology>
    </subcellularLocation>
</comment>
<evidence type="ECO:0000256" key="2">
    <source>
        <dbReference type="ARBA" id="ARBA00006679"/>
    </source>
</evidence>
<feature type="transmembrane region" description="Helical" evidence="7">
    <location>
        <begin position="106"/>
        <end position="125"/>
    </location>
</feature>
<comment type="caution">
    <text evidence="8">The sequence shown here is derived from an EMBL/GenBank/DDBJ whole genome shotgun (WGS) entry which is preliminary data.</text>
</comment>
<feature type="transmembrane region" description="Helical" evidence="7">
    <location>
        <begin position="77"/>
        <end position="94"/>
    </location>
</feature>
<keyword evidence="9" id="KW-1185">Reference proteome</keyword>
<keyword evidence="4 7" id="KW-0812">Transmembrane</keyword>
<evidence type="ECO:0000313" key="9">
    <source>
        <dbReference type="Proteomes" id="UP000318437"/>
    </source>
</evidence>
<dbReference type="RefSeq" id="WP_146451725.1">
    <property type="nucleotide sequence ID" value="NZ_SJPS01000005.1"/>
</dbReference>
<evidence type="ECO:0000256" key="5">
    <source>
        <dbReference type="ARBA" id="ARBA00022989"/>
    </source>
</evidence>
<dbReference type="InterPro" id="IPR051907">
    <property type="entry name" value="DoxX-like_oxidoreductase"/>
</dbReference>
<sequence length="143" mass="15486">MSFTNRETLNSIGLLTLRVSFGLFMLVHGWQKLMGFKEMADNFADPIGMGSRLSLISAIGAEVGCSLLLIIGFGTRFAASPLAFTMIVACFVVHGADPWQRKELAAAYLAVYAALIFTGGGRFSLDHLIWGGRKQANKIEGKV</sequence>
<evidence type="ECO:0000256" key="7">
    <source>
        <dbReference type="SAM" id="Phobius"/>
    </source>
</evidence>
<proteinExistence type="inferred from homology"/>
<comment type="similarity">
    <text evidence="2">Belongs to the DoxX family.</text>
</comment>
<keyword evidence="5 7" id="KW-1133">Transmembrane helix</keyword>
<evidence type="ECO:0000256" key="4">
    <source>
        <dbReference type="ARBA" id="ARBA00022692"/>
    </source>
</evidence>
<organism evidence="8 9">
    <name type="scientific">Bythopirellula polymerisocia</name>
    <dbReference type="NCBI Taxonomy" id="2528003"/>
    <lineage>
        <taxon>Bacteria</taxon>
        <taxon>Pseudomonadati</taxon>
        <taxon>Planctomycetota</taxon>
        <taxon>Planctomycetia</taxon>
        <taxon>Pirellulales</taxon>
        <taxon>Lacipirellulaceae</taxon>
        <taxon>Bythopirellula</taxon>
    </lineage>
</organism>